<dbReference type="OrthoDB" id="427030at2759"/>
<dbReference type="PROSITE" id="PS00028">
    <property type="entry name" value="ZINC_FINGER_C2H2_1"/>
    <property type="match status" value="4"/>
</dbReference>
<dbReference type="InterPro" id="IPR013087">
    <property type="entry name" value="Znf_C2H2_type"/>
</dbReference>
<dbReference type="InterPro" id="IPR036236">
    <property type="entry name" value="Znf_C2H2_sf"/>
</dbReference>
<dbReference type="Proteomes" id="UP000241818">
    <property type="component" value="Unassembled WGS sequence"/>
</dbReference>
<feature type="domain" description="C2H2-type" evidence="7">
    <location>
        <begin position="298"/>
        <end position="324"/>
    </location>
</feature>
<evidence type="ECO:0000259" key="7">
    <source>
        <dbReference type="PROSITE" id="PS50157"/>
    </source>
</evidence>
<protein>
    <recommendedName>
        <fullName evidence="7">C2H2-type domain-containing protein</fullName>
    </recommendedName>
</protein>
<sequence length="471" mass="51076">MVAPQYIPHNPYSAPPSNNLGAPRQQLPVQHNPFGFNAYGGANINILIPTFPNHYVQQLPLPRLGHSGTDGGRGVAYAQNGRQGFVEELHSQSPPIKSESRWNTPMNSPTLVVNKSKDIAPTTPVDGSSEVTFDTEVDTLMKAIQAKSKSTQPPQQSSSIDPSRPVVGVSHIPRYAQSAGVTASGQETRSRLTKDIQDEAGLAKASRKRYHCTIKNCMKSFYQKTHLDIHERAHTGVKPYPCREPGCGRSFSQLGNLRTHERRHTGERPYQCEICGKRFAQRGNVRAHKIVHNQAKPYLCRLDKCGKQFTQLGNLKSHQNKFHAQTIRDLTSKFASIKDGDIVGSADKELWEYFANLYKNSNKGIKGRGKDRKVGANPKASSNPGPRDTGLGGGRYASPTGTERGMMGPAAGHGRGGEGQYEMFDADDASQSGSHSGSGGASSVASCDDAPSDGYDDSSRGGALAFGDRIY</sequence>
<evidence type="ECO:0000256" key="5">
    <source>
        <dbReference type="PROSITE-ProRule" id="PRU00042"/>
    </source>
</evidence>
<feature type="region of interest" description="Disordered" evidence="6">
    <location>
        <begin position="91"/>
        <end position="112"/>
    </location>
</feature>
<reference evidence="8 9" key="1">
    <citation type="journal article" date="2018" name="New Phytol.">
        <title>Comparative genomics and transcriptomics depict ericoid mycorrhizal fungi as versatile saprotrophs and plant mutualists.</title>
        <authorList>
            <person name="Martino E."/>
            <person name="Morin E."/>
            <person name="Grelet G.A."/>
            <person name="Kuo A."/>
            <person name="Kohler A."/>
            <person name="Daghino S."/>
            <person name="Barry K.W."/>
            <person name="Cichocki N."/>
            <person name="Clum A."/>
            <person name="Dockter R.B."/>
            <person name="Hainaut M."/>
            <person name="Kuo R.C."/>
            <person name="LaButti K."/>
            <person name="Lindahl B.D."/>
            <person name="Lindquist E.A."/>
            <person name="Lipzen A."/>
            <person name="Khouja H.R."/>
            <person name="Magnuson J."/>
            <person name="Murat C."/>
            <person name="Ohm R.A."/>
            <person name="Singer S.W."/>
            <person name="Spatafora J.W."/>
            <person name="Wang M."/>
            <person name="Veneault-Fourrey C."/>
            <person name="Henrissat B."/>
            <person name="Grigoriev I.V."/>
            <person name="Martin F.M."/>
            <person name="Perotto S."/>
        </authorList>
    </citation>
    <scope>NUCLEOTIDE SEQUENCE [LARGE SCALE GENOMIC DNA]</scope>
    <source>
        <strain evidence="8 9">ATCC 22711</strain>
    </source>
</reference>
<dbReference type="GO" id="GO:0045944">
    <property type="term" value="P:positive regulation of transcription by RNA polymerase II"/>
    <property type="evidence" value="ECO:0007669"/>
    <property type="project" value="UniProtKB-ARBA"/>
</dbReference>
<dbReference type="SUPFAM" id="SSF57667">
    <property type="entry name" value="beta-beta-alpha zinc fingers"/>
    <property type="match status" value="2"/>
</dbReference>
<dbReference type="InterPro" id="IPR050329">
    <property type="entry name" value="GLI_C2H2-zinc-finger"/>
</dbReference>
<keyword evidence="1" id="KW-0479">Metal-binding</keyword>
<dbReference type="InParanoid" id="A0A2T3ASU7"/>
<dbReference type="Gene3D" id="3.30.160.60">
    <property type="entry name" value="Classic Zinc Finger"/>
    <property type="match status" value="4"/>
</dbReference>
<dbReference type="GeneID" id="36575797"/>
<feature type="non-terminal residue" evidence="8">
    <location>
        <position position="1"/>
    </location>
</feature>
<dbReference type="GO" id="GO:0000981">
    <property type="term" value="F:DNA-binding transcription factor activity, RNA polymerase II-specific"/>
    <property type="evidence" value="ECO:0007669"/>
    <property type="project" value="TreeGrafter"/>
</dbReference>
<dbReference type="FunFam" id="3.30.160.60:FF:000557">
    <property type="entry name" value="zinc finger and SCAN domain-containing protein 29"/>
    <property type="match status" value="1"/>
</dbReference>
<proteinExistence type="predicted"/>
<feature type="domain" description="C2H2-type" evidence="7">
    <location>
        <begin position="270"/>
        <end position="297"/>
    </location>
</feature>
<dbReference type="PANTHER" id="PTHR19818">
    <property type="entry name" value="ZINC FINGER PROTEIN ZIC AND GLI"/>
    <property type="match status" value="1"/>
</dbReference>
<evidence type="ECO:0000256" key="6">
    <source>
        <dbReference type="SAM" id="MobiDB-lite"/>
    </source>
</evidence>
<keyword evidence="4" id="KW-0862">Zinc</keyword>
<feature type="region of interest" description="Disordered" evidence="6">
    <location>
        <begin position="364"/>
        <end position="471"/>
    </location>
</feature>
<dbReference type="PROSITE" id="PS50157">
    <property type="entry name" value="ZINC_FINGER_C2H2_2"/>
    <property type="match status" value="4"/>
</dbReference>
<feature type="domain" description="C2H2-type" evidence="7">
    <location>
        <begin position="240"/>
        <end position="269"/>
    </location>
</feature>
<evidence type="ECO:0000256" key="2">
    <source>
        <dbReference type="ARBA" id="ARBA00022737"/>
    </source>
</evidence>
<dbReference type="AlphaFoldDB" id="A0A2T3ASU7"/>
<dbReference type="GO" id="GO:0008270">
    <property type="term" value="F:zinc ion binding"/>
    <property type="evidence" value="ECO:0007669"/>
    <property type="project" value="UniProtKB-KW"/>
</dbReference>
<dbReference type="SMART" id="SM00355">
    <property type="entry name" value="ZnF_C2H2"/>
    <property type="match status" value="4"/>
</dbReference>
<dbReference type="GO" id="GO:0005634">
    <property type="term" value="C:nucleus"/>
    <property type="evidence" value="ECO:0007669"/>
    <property type="project" value="UniProtKB-ARBA"/>
</dbReference>
<dbReference type="EMBL" id="KZ679016">
    <property type="protein sequence ID" value="PSS10556.1"/>
    <property type="molecule type" value="Genomic_DNA"/>
</dbReference>
<keyword evidence="2" id="KW-0677">Repeat</keyword>
<evidence type="ECO:0000256" key="3">
    <source>
        <dbReference type="ARBA" id="ARBA00022771"/>
    </source>
</evidence>
<feature type="compositionally biased region" description="Low complexity" evidence="6">
    <location>
        <begin position="145"/>
        <end position="165"/>
    </location>
</feature>
<evidence type="ECO:0000313" key="8">
    <source>
        <dbReference type="EMBL" id="PSS10556.1"/>
    </source>
</evidence>
<dbReference type="PANTHER" id="PTHR19818:SF139">
    <property type="entry name" value="PAIR-RULE PROTEIN ODD-PAIRED"/>
    <property type="match status" value="1"/>
</dbReference>
<keyword evidence="9" id="KW-1185">Reference proteome</keyword>
<feature type="compositionally biased region" description="Low complexity" evidence="6">
    <location>
        <begin position="429"/>
        <end position="449"/>
    </location>
</feature>
<dbReference type="RefSeq" id="XP_024717735.1">
    <property type="nucleotide sequence ID" value="XM_024867716.1"/>
</dbReference>
<evidence type="ECO:0000256" key="4">
    <source>
        <dbReference type="ARBA" id="ARBA00022833"/>
    </source>
</evidence>
<dbReference type="FunFam" id="3.30.160.60:FF:002343">
    <property type="entry name" value="Zinc finger protein 33A"/>
    <property type="match status" value="1"/>
</dbReference>
<name>A0A2T3ASU7_AMORE</name>
<keyword evidence="3 5" id="KW-0863">Zinc-finger</keyword>
<organism evidence="8 9">
    <name type="scientific">Amorphotheca resinae ATCC 22711</name>
    <dbReference type="NCBI Taxonomy" id="857342"/>
    <lineage>
        <taxon>Eukaryota</taxon>
        <taxon>Fungi</taxon>
        <taxon>Dikarya</taxon>
        <taxon>Ascomycota</taxon>
        <taxon>Pezizomycotina</taxon>
        <taxon>Leotiomycetes</taxon>
        <taxon>Helotiales</taxon>
        <taxon>Amorphothecaceae</taxon>
        <taxon>Amorphotheca</taxon>
    </lineage>
</organism>
<feature type="region of interest" description="Disordered" evidence="6">
    <location>
        <begin position="1"/>
        <end position="24"/>
    </location>
</feature>
<evidence type="ECO:0000256" key="1">
    <source>
        <dbReference type="ARBA" id="ARBA00022723"/>
    </source>
</evidence>
<dbReference type="STRING" id="857342.A0A2T3ASU7"/>
<evidence type="ECO:0000313" key="9">
    <source>
        <dbReference type="Proteomes" id="UP000241818"/>
    </source>
</evidence>
<feature type="domain" description="C2H2-type" evidence="7">
    <location>
        <begin position="210"/>
        <end position="239"/>
    </location>
</feature>
<dbReference type="GO" id="GO:0000978">
    <property type="term" value="F:RNA polymerase II cis-regulatory region sequence-specific DNA binding"/>
    <property type="evidence" value="ECO:0007669"/>
    <property type="project" value="TreeGrafter"/>
</dbReference>
<feature type="region of interest" description="Disordered" evidence="6">
    <location>
        <begin position="145"/>
        <end position="166"/>
    </location>
</feature>
<dbReference type="Pfam" id="PF00096">
    <property type="entry name" value="zf-C2H2"/>
    <property type="match status" value="3"/>
</dbReference>
<accession>A0A2T3ASU7</accession>
<gene>
    <name evidence="8" type="ORF">M430DRAFT_44715</name>
</gene>